<reference evidence="2 3" key="1">
    <citation type="submission" date="2016-10" db="EMBL/GenBank/DDBJ databases">
        <authorList>
            <person name="de Groot N.N."/>
        </authorList>
    </citation>
    <scope>NUCLEOTIDE SEQUENCE [LARGE SCALE GENOMIC DNA]</scope>
    <source>
        <strain evidence="2 3">DSM 22024</strain>
    </source>
</reference>
<evidence type="ECO:0008006" key="4">
    <source>
        <dbReference type="Google" id="ProtNLM"/>
    </source>
</evidence>
<dbReference type="Proteomes" id="UP000198983">
    <property type="component" value="Chromosome I"/>
</dbReference>
<feature type="compositionally biased region" description="Low complexity" evidence="1">
    <location>
        <begin position="27"/>
        <end position="44"/>
    </location>
</feature>
<name>A0A1H1PWE0_9ACTN</name>
<proteinExistence type="predicted"/>
<dbReference type="STRING" id="117157.SAMN04489717_1787"/>
<dbReference type="InterPro" id="IPR032025">
    <property type="entry name" value="DUF5063"/>
</dbReference>
<dbReference type="AlphaFoldDB" id="A0A1H1PWE0"/>
<gene>
    <name evidence="2" type="ORF">SAMN04489717_1787</name>
</gene>
<dbReference type="RefSeq" id="WP_241827865.1">
    <property type="nucleotide sequence ID" value="NZ_LT629732.1"/>
</dbReference>
<evidence type="ECO:0000313" key="2">
    <source>
        <dbReference type="EMBL" id="SDS15297.1"/>
    </source>
</evidence>
<organism evidence="2 3">
    <name type="scientific">Actinopolymorpha singaporensis</name>
    <dbReference type="NCBI Taxonomy" id="117157"/>
    <lineage>
        <taxon>Bacteria</taxon>
        <taxon>Bacillati</taxon>
        <taxon>Actinomycetota</taxon>
        <taxon>Actinomycetes</taxon>
        <taxon>Propionibacteriales</taxon>
        <taxon>Actinopolymorphaceae</taxon>
        <taxon>Actinopolymorpha</taxon>
    </lineage>
</organism>
<protein>
    <recommendedName>
        <fullName evidence="4">DUF5063 domain-containing protein</fullName>
    </recommendedName>
</protein>
<evidence type="ECO:0000256" key="1">
    <source>
        <dbReference type="SAM" id="MobiDB-lite"/>
    </source>
</evidence>
<dbReference type="InterPro" id="IPR038312">
    <property type="entry name" value="DUF5063_sf"/>
</dbReference>
<dbReference type="Gene3D" id="1.20.120.1550">
    <property type="entry name" value="Protein of unknown function DUF5063"/>
    <property type="match status" value="1"/>
</dbReference>
<dbReference type="EMBL" id="LT629732">
    <property type="protein sequence ID" value="SDS15297.1"/>
    <property type="molecule type" value="Genomic_DNA"/>
</dbReference>
<accession>A0A1H1PWE0</accession>
<feature type="region of interest" description="Disordered" evidence="1">
    <location>
        <begin position="1"/>
        <end position="82"/>
    </location>
</feature>
<evidence type="ECO:0000313" key="3">
    <source>
        <dbReference type="Proteomes" id="UP000198983"/>
    </source>
</evidence>
<dbReference type="Pfam" id="PF16702">
    <property type="entry name" value="DUF5063"/>
    <property type="match status" value="1"/>
</dbReference>
<sequence>MPDVNGRPDVNGQRAEQSARRPHTGPRASRGVAGGDAAAGPRAGAEVRTETGGSEMTTARFDEAATSEALPGEALPGETPPSEVEDFAQEIADQVESFLIALREIARAEDLATGVPMLLLEVSQLMLAGGRLGAISDVVPVERFEPDTGPDPDLDELRERLGYLLAEVDVYTEVFDPYTQPPELLNGRLSDDLAGIAAALVHGLKHHRAGRIDEALWWWQFSYLSSWGAEAGAVLRALHSVIAHARLDSVREEPA</sequence>
<keyword evidence="3" id="KW-1185">Reference proteome</keyword>